<dbReference type="HOGENOM" id="CLU_013715_0_0_9"/>
<feature type="coiled-coil region" evidence="1">
    <location>
        <begin position="875"/>
        <end position="902"/>
    </location>
</feature>
<organism evidence="2">
    <name type="scientific">Bacillus mycoides</name>
    <dbReference type="NCBI Taxonomy" id="1405"/>
    <lineage>
        <taxon>Bacteria</taxon>
        <taxon>Bacillati</taxon>
        <taxon>Bacillota</taxon>
        <taxon>Bacilli</taxon>
        <taxon>Bacillales</taxon>
        <taxon>Bacillaceae</taxon>
        <taxon>Bacillus</taxon>
        <taxon>Bacillus cereus group</taxon>
    </lineage>
</organism>
<dbReference type="InterPro" id="IPR027417">
    <property type="entry name" value="P-loop_NTPase"/>
</dbReference>
<dbReference type="SUPFAM" id="SSF52540">
    <property type="entry name" value="P-loop containing nucleoside triphosphate hydrolases"/>
    <property type="match status" value="1"/>
</dbReference>
<dbReference type="Proteomes" id="UP000001753">
    <property type="component" value="Chromosome"/>
</dbReference>
<keyword evidence="1" id="KW-0175">Coiled coil</keyword>
<dbReference type="InterPro" id="IPR011990">
    <property type="entry name" value="TPR-like_helical_dom_sf"/>
</dbReference>
<dbReference type="Gene3D" id="3.40.50.300">
    <property type="entry name" value="P-loop containing nucleotide triphosphate hydrolases"/>
    <property type="match status" value="1"/>
</dbReference>
<proteinExistence type="predicted"/>
<comment type="caution">
    <text evidence="2">The sequence shown here is derived from an EMBL/GenBank/DDBJ whole genome shotgun (WGS) entry which is preliminary data.</text>
</comment>
<accession>C2XNY5</accession>
<name>C2XNY5_BACMY</name>
<evidence type="ECO:0000256" key="1">
    <source>
        <dbReference type="SAM" id="Coils"/>
    </source>
</evidence>
<dbReference type="InterPro" id="IPR051943">
    <property type="entry name" value="TRAFAC_Dynamin-like_GTPase"/>
</dbReference>
<dbReference type="PANTHER" id="PTHR43681:SF1">
    <property type="entry name" value="SARCALUMENIN"/>
    <property type="match status" value="1"/>
</dbReference>
<dbReference type="PANTHER" id="PTHR43681">
    <property type="entry name" value="TRANSMEMBRANE GTPASE FZO"/>
    <property type="match status" value="1"/>
</dbReference>
<protein>
    <recommendedName>
        <fullName evidence="3">GTP-binding protein</fullName>
    </recommendedName>
</protein>
<gene>
    <name evidence="2" type="ORF">bcere0026_3820</name>
</gene>
<evidence type="ECO:0000313" key="2">
    <source>
        <dbReference type="EMBL" id="EEL72594.1"/>
    </source>
</evidence>
<dbReference type="AlphaFoldDB" id="C2XNY5"/>
<dbReference type="Gene3D" id="1.25.40.10">
    <property type="entry name" value="Tetratricopeptide repeat domain"/>
    <property type="match status" value="1"/>
</dbReference>
<sequence length="945" mass="109647">MHPFTYNIIFLNYTGGTNMTIEKQFIQKIYYKTFLTEDSSIPVAEVLGESYINESKNEFSNISNIRFAQGEVYFQTNDFEAAIFKWEKVNNELALWAMKNIADAYFELDFLPKAEEIYTSIQTEDTTLTMEVSLQLLSLYIEQNRLGLAFKTISEAVAFQPDYPNITAIARSFYEKQEDWNNAIELAVQEGIRTKSLHWFDTLINYVNRGFTKKIKPEYFYESLKALYTIDQVQFKGLVISLWNSYENESFHLPWIQTINHLFLHIEVDANDDWNEISTRYQETYFELITGQHFMHELQGLVPDLLTNWFSLTKAEDSLLVSAAVLAWNEVSPTTLESLLVKSAFSLLSNASAHANVDMADVSALFETIAVWAEKNDVDLGHQFTLLVRELYDLTVTQLLVAGASDYDKSAFINSILGENILNEAITTSITFKDDSQTEITELTELDIRNIPNFEELHNILAVPSQSKLERKCIEVKLPSRFLRKNKFSFLVTPTVHGQLDKNSSHFEYLQAADSLIYVLNSASPLHDEELDTLLYIREQVPNLQIKFVLQTIDTNTSENITNSIKKKILVHFPEAHFFPYSPSQESSEQLGNVTDSILSNLTQRNVEKERIEKLLWFIQKTIAYLVNERVELENTLVKSVRWNKHILVKLDGFINNLTAIQKDKIRSITESYLLTKEEITQDIHSQIPELLQSCSDLVQEDSDFKLVHEELNVAMNERIQKHVQQVLLPKFTGSIQEWIETAHNEFIQAQAYLDEMSDTFNKLYEEERIKLPCDFKLLDDWDRDVARMTNRITVANINILLRFTPTQFFLKSAGKLFGNMQKNQSMLSNKYKQYIETEDYTEVAQMISKQFFLQFEVFEGALERDIMMFFKDPLSILKQTVEAAQLEIQEDEQTLTKLRTNPETYHDPLTLFKLQLLQRKFMLNIDQNNEHIASQETINKTPTV</sequence>
<dbReference type="SUPFAM" id="SSF48452">
    <property type="entry name" value="TPR-like"/>
    <property type="match status" value="1"/>
</dbReference>
<evidence type="ECO:0008006" key="3">
    <source>
        <dbReference type="Google" id="ProtNLM"/>
    </source>
</evidence>
<reference evidence="2" key="1">
    <citation type="journal article" date="2012" name="Genome Res.">
        <title>Genomic characterization of the Bacillus cereus sensu lato species: Backdrop to the evolution of Bacillus anthracis.</title>
        <authorList>
            <person name="Zwick M.E."/>
            <person name="Joseph S.J."/>
            <person name="Didelot X."/>
            <person name="Chen P.E."/>
            <person name="Bishop-Lilly K.A."/>
            <person name="Stewart A.C."/>
            <person name="Willner K."/>
            <person name="Nolan N."/>
            <person name="Lentz S."/>
            <person name="Thomason M.K."/>
            <person name="Sozhamannan S."/>
            <person name="Mateczun A.J."/>
            <person name="Du L."/>
            <person name="Read T.D."/>
        </authorList>
    </citation>
    <scope>NUCLEOTIDE SEQUENCE [LARGE SCALE GENOMIC DNA]</scope>
    <source>
        <strain evidence="2">AH603</strain>
    </source>
</reference>
<dbReference type="EMBL" id="ACMP01000017">
    <property type="protein sequence ID" value="EEL72594.1"/>
    <property type="molecule type" value="Genomic_DNA"/>
</dbReference>